<organism evidence="10 11">
    <name type="scientific">Penicillium argentinense</name>
    <dbReference type="NCBI Taxonomy" id="1131581"/>
    <lineage>
        <taxon>Eukaryota</taxon>
        <taxon>Fungi</taxon>
        <taxon>Dikarya</taxon>
        <taxon>Ascomycota</taxon>
        <taxon>Pezizomycotina</taxon>
        <taxon>Eurotiomycetes</taxon>
        <taxon>Eurotiomycetidae</taxon>
        <taxon>Eurotiales</taxon>
        <taxon>Aspergillaceae</taxon>
        <taxon>Penicillium</taxon>
    </lineage>
</organism>
<keyword evidence="4" id="KW-0805">Transcription regulation</keyword>
<dbReference type="InterPro" id="IPR007219">
    <property type="entry name" value="XnlR_reg_dom"/>
</dbReference>
<evidence type="ECO:0000313" key="11">
    <source>
        <dbReference type="Proteomes" id="UP001149074"/>
    </source>
</evidence>
<comment type="subcellular location">
    <subcellularLocation>
        <location evidence="1">Nucleus</location>
    </subcellularLocation>
</comment>
<keyword evidence="5" id="KW-0238">DNA-binding</keyword>
<keyword evidence="6" id="KW-0804">Transcription</keyword>
<feature type="domain" description="Xylanolytic transcriptional activator regulatory" evidence="9">
    <location>
        <begin position="309"/>
        <end position="386"/>
    </location>
</feature>
<dbReference type="SMART" id="SM00906">
    <property type="entry name" value="Fungal_trans"/>
    <property type="match status" value="1"/>
</dbReference>
<dbReference type="PANTHER" id="PTHR47782">
    <property type="entry name" value="ZN(II)2CYS6 TRANSCRIPTION FACTOR (EUROFUNG)-RELATED"/>
    <property type="match status" value="1"/>
</dbReference>
<dbReference type="EMBL" id="JAPQKI010000001">
    <property type="protein sequence ID" value="KAJ5111988.1"/>
    <property type="molecule type" value="Genomic_DNA"/>
</dbReference>
<dbReference type="Proteomes" id="UP001149074">
    <property type="component" value="Unassembled WGS sequence"/>
</dbReference>
<evidence type="ECO:0000256" key="5">
    <source>
        <dbReference type="ARBA" id="ARBA00023125"/>
    </source>
</evidence>
<dbReference type="PANTHER" id="PTHR47782:SF12">
    <property type="entry name" value="ZN(II)2CYS6 TRANSCRIPTION FACTOR (EUROFUNG)"/>
    <property type="match status" value="1"/>
</dbReference>
<keyword evidence="11" id="KW-1185">Reference proteome</keyword>
<dbReference type="GO" id="GO:0005634">
    <property type="term" value="C:nucleus"/>
    <property type="evidence" value="ECO:0007669"/>
    <property type="project" value="UniProtKB-SubCell"/>
</dbReference>
<feature type="region of interest" description="Disordered" evidence="8">
    <location>
        <begin position="74"/>
        <end position="103"/>
    </location>
</feature>
<feature type="region of interest" description="Disordered" evidence="8">
    <location>
        <begin position="138"/>
        <end position="162"/>
    </location>
</feature>
<evidence type="ECO:0000256" key="1">
    <source>
        <dbReference type="ARBA" id="ARBA00004123"/>
    </source>
</evidence>
<dbReference type="GO" id="GO:0000981">
    <property type="term" value="F:DNA-binding transcription factor activity, RNA polymerase II-specific"/>
    <property type="evidence" value="ECO:0007669"/>
    <property type="project" value="TreeGrafter"/>
</dbReference>
<evidence type="ECO:0000256" key="4">
    <source>
        <dbReference type="ARBA" id="ARBA00023015"/>
    </source>
</evidence>
<feature type="compositionally biased region" description="Polar residues" evidence="8">
    <location>
        <begin position="147"/>
        <end position="156"/>
    </location>
</feature>
<evidence type="ECO:0000256" key="8">
    <source>
        <dbReference type="SAM" id="MobiDB-lite"/>
    </source>
</evidence>
<dbReference type="GO" id="GO:0043565">
    <property type="term" value="F:sequence-specific DNA binding"/>
    <property type="evidence" value="ECO:0007669"/>
    <property type="project" value="TreeGrafter"/>
</dbReference>
<sequence>MLPAVSTAEAQMLQMRRVFKSAVWYIFGIFNDPSFKAKAPTECLFDAAPDGMLRSQGYVATLEARIQNLERQLKANKNGSSRQKDQASLTPETTFSHSPANMRHMSPRILFNTQIDTMHESTRHTESKSLCDAQFPKRGSFHDRSVQNEQSSSVRSGYSAEKKSPRQDISILGVINNGALDSRLNKDTLPDLPSDDRARELVDTVYFYTQARYCIIDWAQLREWHRDREMIAYTSPEGPAEQQTGTFFIWIIYAIGACLVPNPESSTEEYFSRAQLYIPAVMSFQSLETVQALLCLTQYYFRAPNESLIWDLVGVALRLCIKLRYHRKTANTSTMQNKTAYQLELQKRFFWCAYCFDRLISMMSKLPFGISDSEIDTEVPVDIDDTCTDEQAIRILQIKQAAGDYTSTNGTTTTMTAALHHLQVYRIRSRILTHYAGPHARMPSLNEVQDILFELDQWRQNAPRKQESKSFPQQNPDRVQANYLQAVLLLIRPILTGDLMNLDLIGLCVMFAADACESAKALSLNPLTLPDRITVYHCFYAGITLLQCLVIKPTALTPRQAHRAISACLSALAVYTRVLPGVEPFLRLFEDVSNLFVHDGHTSETHQTPKVRDLLNKIISSDPSETSSILQSLSHHEGQPITSPTTPGILEGQTMAVQYDSVLGGQASVAPFEMPLDISPLHVPDAQIMDMWTSSWLDSASASQ</sequence>
<keyword evidence="7" id="KW-0539">Nucleus</keyword>
<keyword evidence="2" id="KW-0479">Metal-binding</keyword>
<reference evidence="10" key="1">
    <citation type="submission" date="2022-11" db="EMBL/GenBank/DDBJ databases">
        <authorList>
            <person name="Petersen C."/>
        </authorList>
    </citation>
    <scope>NUCLEOTIDE SEQUENCE</scope>
    <source>
        <strain evidence="10">IBT 30761</strain>
    </source>
</reference>
<evidence type="ECO:0000256" key="6">
    <source>
        <dbReference type="ARBA" id="ARBA00023163"/>
    </source>
</evidence>
<comment type="caution">
    <text evidence="10">The sequence shown here is derived from an EMBL/GenBank/DDBJ whole genome shotgun (WGS) entry which is preliminary data.</text>
</comment>
<name>A0A9W9KNG8_9EURO</name>
<feature type="compositionally biased region" description="Polar residues" evidence="8">
    <location>
        <begin position="75"/>
        <end position="99"/>
    </location>
</feature>
<evidence type="ECO:0000256" key="3">
    <source>
        <dbReference type="ARBA" id="ARBA00022833"/>
    </source>
</evidence>
<dbReference type="GO" id="GO:0006351">
    <property type="term" value="P:DNA-templated transcription"/>
    <property type="evidence" value="ECO:0007669"/>
    <property type="project" value="InterPro"/>
</dbReference>
<gene>
    <name evidence="10" type="ORF">N7532_000033</name>
</gene>
<protein>
    <recommendedName>
        <fullName evidence="9">Xylanolytic transcriptional activator regulatory domain-containing protein</fullName>
    </recommendedName>
</protein>
<dbReference type="GO" id="GO:0008270">
    <property type="term" value="F:zinc ion binding"/>
    <property type="evidence" value="ECO:0007669"/>
    <property type="project" value="InterPro"/>
</dbReference>
<reference evidence="10" key="2">
    <citation type="journal article" date="2023" name="IMA Fungus">
        <title>Comparative genomic study of the Penicillium genus elucidates a diverse pangenome and 15 lateral gene transfer events.</title>
        <authorList>
            <person name="Petersen C."/>
            <person name="Sorensen T."/>
            <person name="Nielsen M.R."/>
            <person name="Sondergaard T.E."/>
            <person name="Sorensen J.L."/>
            <person name="Fitzpatrick D.A."/>
            <person name="Frisvad J.C."/>
            <person name="Nielsen K.L."/>
        </authorList>
    </citation>
    <scope>NUCLEOTIDE SEQUENCE</scope>
    <source>
        <strain evidence="10">IBT 30761</strain>
    </source>
</reference>
<dbReference type="Pfam" id="PF04082">
    <property type="entry name" value="Fungal_trans"/>
    <property type="match status" value="1"/>
</dbReference>
<dbReference type="InterPro" id="IPR052202">
    <property type="entry name" value="Yeast_MetPath_Reg"/>
</dbReference>
<keyword evidence="3" id="KW-0862">Zinc</keyword>
<evidence type="ECO:0000259" key="9">
    <source>
        <dbReference type="SMART" id="SM00906"/>
    </source>
</evidence>
<dbReference type="GeneID" id="81351516"/>
<evidence type="ECO:0000256" key="2">
    <source>
        <dbReference type="ARBA" id="ARBA00022723"/>
    </source>
</evidence>
<dbReference type="AlphaFoldDB" id="A0A9W9KNG8"/>
<dbReference type="RefSeq" id="XP_056479761.1">
    <property type="nucleotide sequence ID" value="XM_056612537.1"/>
</dbReference>
<proteinExistence type="predicted"/>
<evidence type="ECO:0000313" key="10">
    <source>
        <dbReference type="EMBL" id="KAJ5111988.1"/>
    </source>
</evidence>
<dbReference type="GO" id="GO:0045944">
    <property type="term" value="P:positive regulation of transcription by RNA polymerase II"/>
    <property type="evidence" value="ECO:0007669"/>
    <property type="project" value="TreeGrafter"/>
</dbReference>
<feature type="region of interest" description="Disordered" evidence="8">
    <location>
        <begin position="629"/>
        <end position="649"/>
    </location>
</feature>
<dbReference type="CDD" id="cd12148">
    <property type="entry name" value="fungal_TF_MHR"/>
    <property type="match status" value="1"/>
</dbReference>
<accession>A0A9W9KNG8</accession>
<evidence type="ECO:0000256" key="7">
    <source>
        <dbReference type="ARBA" id="ARBA00023242"/>
    </source>
</evidence>
<dbReference type="OrthoDB" id="189997at2759"/>